<name>A0A7H8QJT3_TALRU</name>
<dbReference type="InterPro" id="IPR050789">
    <property type="entry name" value="Diverse_Enzym_Activities"/>
</dbReference>
<dbReference type="Proteomes" id="UP000509510">
    <property type="component" value="Chromosome I"/>
</dbReference>
<dbReference type="Gene3D" id="3.40.710.10">
    <property type="entry name" value="DD-peptidase/beta-lactamase superfamily"/>
    <property type="match status" value="1"/>
</dbReference>
<dbReference type="EMBL" id="CP055898">
    <property type="protein sequence ID" value="QKX53902.1"/>
    <property type="molecule type" value="Genomic_DNA"/>
</dbReference>
<dbReference type="PANTHER" id="PTHR43283">
    <property type="entry name" value="BETA-LACTAMASE-RELATED"/>
    <property type="match status" value="1"/>
</dbReference>
<proteinExistence type="inferred from homology"/>
<dbReference type="InterPro" id="IPR012338">
    <property type="entry name" value="Beta-lactam/transpept-like"/>
</dbReference>
<dbReference type="OrthoDB" id="428260at2759"/>
<protein>
    <recommendedName>
        <fullName evidence="3">Beta-lactamase-related domain-containing protein</fullName>
    </recommendedName>
</protein>
<keyword evidence="5" id="KW-1185">Reference proteome</keyword>
<sequence length="407" mass="44551">MTSLETAFEKASADGTLAGAALLAATTDKGIVYSKAFGKRSLEKDAQDMTVDDVMQLYSATKLVTSISAMQLVERGLFTLDEDVSKVLPEIGGLKVLTGMNGSEPIFEEPKSKITLRQLLSHSSGLAYPFLSPTIAEYNTAQGRPPFPPFLTVTESFTFPLTYQPGISWEYSSSIDWAGLLISRVAGVSLEEYTQQNIASPLGIDDMTYFLAGKPDLQSRLVSIVNRDPSIPDGKGKVVPSEGPGVMSQVKEELGGAGLHTSAHSYIKVLHSLLANDEKLLKRETVDSMFEPQLTPASQQALQATFDHIPKGKTGSAPPFIGEFAQVQHDFGLGGMLSMEDVDSGSKKWRRKGYMFWSGMANWYWFIDREAGLCGIFGTQVMPNADEQVREMISVFEKGMYERFTFA</sequence>
<dbReference type="PANTHER" id="PTHR43283:SF17">
    <property type="entry name" value="(LOVD), PUTATIVE (AFU_ORTHOLOGUE AFUA_5G00920)-RELATED"/>
    <property type="match status" value="1"/>
</dbReference>
<evidence type="ECO:0000313" key="4">
    <source>
        <dbReference type="EMBL" id="QKX53902.1"/>
    </source>
</evidence>
<keyword evidence="2" id="KW-0378">Hydrolase</keyword>
<dbReference type="AlphaFoldDB" id="A0A7H8QJT3"/>
<evidence type="ECO:0000259" key="3">
    <source>
        <dbReference type="Pfam" id="PF00144"/>
    </source>
</evidence>
<reference evidence="5" key="1">
    <citation type="submission" date="2020-06" db="EMBL/GenBank/DDBJ databases">
        <title>A chromosome-scale genome assembly of Talaromyces rugulosus W13939.</title>
        <authorList>
            <person name="Wang B."/>
            <person name="Guo L."/>
            <person name="Ye K."/>
            <person name="Wang L."/>
        </authorList>
    </citation>
    <scope>NUCLEOTIDE SEQUENCE [LARGE SCALE GENOMIC DNA]</scope>
    <source>
        <strain evidence="5">W13939</strain>
    </source>
</reference>
<accession>A0A7H8QJT3</accession>
<dbReference type="RefSeq" id="XP_035340081.1">
    <property type="nucleotide sequence ID" value="XM_035484188.1"/>
</dbReference>
<gene>
    <name evidence="4" type="ORF">TRUGW13939_00982</name>
</gene>
<evidence type="ECO:0000256" key="2">
    <source>
        <dbReference type="ARBA" id="ARBA00022801"/>
    </source>
</evidence>
<dbReference type="InterPro" id="IPR001466">
    <property type="entry name" value="Beta-lactam-related"/>
</dbReference>
<dbReference type="KEGG" id="trg:TRUGW13939_00982"/>
<dbReference type="GeneID" id="55988495"/>
<dbReference type="SUPFAM" id="SSF56601">
    <property type="entry name" value="beta-lactamase/transpeptidase-like"/>
    <property type="match status" value="1"/>
</dbReference>
<dbReference type="GO" id="GO:0016787">
    <property type="term" value="F:hydrolase activity"/>
    <property type="evidence" value="ECO:0007669"/>
    <property type="project" value="UniProtKB-KW"/>
</dbReference>
<evidence type="ECO:0000313" key="5">
    <source>
        <dbReference type="Proteomes" id="UP000509510"/>
    </source>
</evidence>
<comment type="similarity">
    <text evidence="1">Belongs to the class-A beta-lactamase family.</text>
</comment>
<organism evidence="4 5">
    <name type="scientific">Talaromyces rugulosus</name>
    <name type="common">Penicillium rugulosum</name>
    <dbReference type="NCBI Taxonomy" id="121627"/>
    <lineage>
        <taxon>Eukaryota</taxon>
        <taxon>Fungi</taxon>
        <taxon>Dikarya</taxon>
        <taxon>Ascomycota</taxon>
        <taxon>Pezizomycotina</taxon>
        <taxon>Eurotiomycetes</taxon>
        <taxon>Eurotiomycetidae</taxon>
        <taxon>Eurotiales</taxon>
        <taxon>Trichocomaceae</taxon>
        <taxon>Talaromyces</taxon>
        <taxon>Talaromyces sect. Islandici</taxon>
    </lineage>
</organism>
<dbReference type="Pfam" id="PF00144">
    <property type="entry name" value="Beta-lactamase"/>
    <property type="match status" value="1"/>
</dbReference>
<evidence type="ECO:0000256" key="1">
    <source>
        <dbReference type="ARBA" id="ARBA00009009"/>
    </source>
</evidence>
<feature type="domain" description="Beta-lactamase-related" evidence="3">
    <location>
        <begin position="6"/>
        <end position="388"/>
    </location>
</feature>